<feature type="transmembrane region" description="Helical" evidence="1">
    <location>
        <begin position="6"/>
        <end position="23"/>
    </location>
</feature>
<evidence type="ECO:0000313" key="2">
    <source>
        <dbReference type="EMBL" id="MCZ2720446.1"/>
    </source>
</evidence>
<evidence type="ECO:0000256" key="1">
    <source>
        <dbReference type="SAM" id="Phobius"/>
    </source>
</evidence>
<proteinExistence type="predicted"/>
<sequence>MTIVIVVFITLSLMGSVLWIMPSKRDKEKMSLRMEARQYQLTVQLMKVEIPDKWDKTTESIDSCAYRLNRIKEKKAIINTIRLLPKEVWKYDSVCDGWWSSQPLHLSVTAIESLQLIGKNIDSIEITSNSISCFWNEQGNKKDVLTLSSLLNELKETI</sequence>
<name>A0ABT4JQK7_9GAMM</name>
<gene>
    <name evidence="2" type="ORF">O1D97_01985</name>
</gene>
<organism evidence="2 3">
    <name type="scientific">Marinomonas phaeophyticola</name>
    <dbReference type="NCBI Taxonomy" id="3004091"/>
    <lineage>
        <taxon>Bacteria</taxon>
        <taxon>Pseudomonadati</taxon>
        <taxon>Pseudomonadota</taxon>
        <taxon>Gammaproteobacteria</taxon>
        <taxon>Oceanospirillales</taxon>
        <taxon>Oceanospirillaceae</taxon>
        <taxon>Marinomonas</taxon>
    </lineage>
</organism>
<dbReference type="EMBL" id="JAPUBN010000006">
    <property type="protein sequence ID" value="MCZ2720446.1"/>
    <property type="molecule type" value="Genomic_DNA"/>
</dbReference>
<protein>
    <submittedName>
        <fullName evidence="2">Uncharacterized protein</fullName>
    </submittedName>
</protein>
<reference evidence="2" key="1">
    <citation type="submission" date="2022-12" db="EMBL/GenBank/DDBJ databases">
        <title>Marinomonas 15G1-11 sp. nov, isolated from marine algae.</title>
        <authorList>
            <person name="Butt M."/>
            <person name="Choi D.G."/>
            <person name="Kim J.M."/>
            <person name="Lee J.K."/>
            <person name="Baek J.H."/>
            <person name="Jeon C.O."/>
        </authorList>
    </citation>
    <scope>NUCLEOTIDE SEQUENCE</scope>
    <source>
        <strain evidence="2">15G1-11</strain>
    </source>
</reference>
<dbReference type="Proteomes" id="UP001149719">
    <property type="component" value="Unassembled WGS sequence"/>
</dbReference>
<comment type="caution">
    <text evidence="2">The sequence shown here is derived from an EMBL/GenBank/DDBJ whole genome shotgun (WGS) entry which is preliminary data.</text>
</comment>
<evidence type="ECO:0000313" key="3">
    <source>
        <dbReference type="Proteomes" id="UP001149719"/>
    </source>
</evidence>
<accession>A0ABT4JQK7</accession>
<keyword evidence="1" id="KW-1133">Transmembrane helix</keyword>
<dbReference type="RefSeq" id="WP_269122343.1">
    <property type="nucleotide sequence ID" value="NZ_JAPUBN010000006.1"/>
</dbReference>
<keyword evidence="3" id="KW-1185">Reference proteome</keyword>
<keyword evidence="1" id="KW-0812">Transmembrane</keyword>
<keyword evidence="1" id="KW-0472">Membrane</keyword>